<accession>M0PSB8</accession>
<organism evidence="1 2">
    <name type="scientific">Halorubrum distributum JCM 13916</name>
    <dbReference type="NCBI Taxonomy" id="1230455"/>
    <lineage>
        <taxon>Archaea</taxon>
        <taxon>Methanobacteriati</taxon>
        <taxon>Methanobacteriota</taxon>
        <taxon>Stenosarchaea group</taxon>
        <taxon>Halobacteria</taxon>
        <taxon>Halobacteriales</taxon>
        <taxon>Haloferacaceae</taxon>
        <taxon>Halorubrum</taxon>
        <taxon>Halorubrum distributum group</taxon>
    </lineage>
</organism>
<gene>
    <name evidence="1" type="ORF">C462_05253</name>
</gene>
<dbReference type="RefSeq" id="WP_007994212.1">
    <property type="nucleotide sequence ID" value="NZ_AOJJ01000043.1"/>
</dbReference>
<dbReference type="Proteomes" id="UP000011528">
    <property type="component" value="Unassembled WGS sequence"/>
</dbReference>
<dbReference type="STRING" id="1230455.C462_05253"/>
<name>M0PSB8_9EURY</name>
<evidence type="ECO:0000313" key="1">
    <source>
        <dbReference type="EMBL" id="EMA71740.1"/>
    </source>
</evidence>
<dbReference type="AlphaFoldDB" id="M0PSB8"/>
<proteinExistence type="predicted"/>
<sequence length="149" mass="14790">MSSSGDGLLAFINGDTSGGIPIVNVANPVNWGRLGQTIGTSILATVVVGVTNVIDATTDAIDRIFGGLAAFIEGSYQPTNSTGIGYEYAQGLLDVTIGAIGGAYTSAFEFSSAQFGVLALPVNVGIVLGSVYVLSVGGKAIASRATGGG</sequence>
<evidence type="ECO:0000313" key="2">
    <source>
        <dbReference type="Proteomes" id="UP000011528"/>
    </source>
</evidence>
<dbReference type="EMBL" id="AOJJ01000043">
    <property type="protein sequence ID" value="EMA71740.1"/>
    <property type="molecule type" value="Genomic_DNA"/>
</dbReference>
<reference evidence="1 2" key="1">
    <citation type="journal article" date="2014" name="PLoS Genet.">
        <title>Phylogenetically driven sequencing of extremely halophilic archaea reveals strategies for static and dynamic osmo-response.</title>
        <authorList>
            <person name="Becker E.A."/>
            <person name="Seitzer P.M."/>
            <person name="Tritt A."/>
            <person name="Larsen D."/>
            <person name="Krusor M."/>
            <person name="Yao A.I."/>
            <person name="Wu D."/>
            <person name="Madern D."/>
            <person name="Eisen J.A."/>
            <person name="Darling A.E."/>
            <person name="Facciotti M.T."/>
        </authorList>
    </citation>
    <scope>NUCLEOTIDE SEQUENCE [LARGE SCALE GENOMIC DNA]</scope>
    <source>
        <strain evidence="1 2">JCM 13916</strain>
    </source>
</reference>
<comment type="caution">
    <text evidence="1">The sequence shown here is derived from an EMBL/GenBank/DDBJ whole genome shotgun (WGS) entry which is preliminary data.</text>
</comment>
<dbReference type="PATRIC" id="fig|1230455.3.peg.990"/>
<protein>
    <submittedName>
        <fullName evidence="1">Uncharacterized protein</fullName>
    </submittedName>
</protein>